<comment type="caution">
    <text evidence="8">The sequence shown here is derived from an EMBL/GenBank/DDBJ whole genome shotgun (WGS) entry which is preliminary data.</text>
</comment>
<keyword evidence="3 7" id="KW-0547">Nucleotide-binding</keyword>
<protein>
    <recommendedName>
        <fullName evidence="7">Shikimate kinase</fullName>
        <shortName evidence="7">SK</shortName>
        <ecNumber evidence="7">2.7.1.71</ecNumber>
    </recommendedName>
</protein>
<comment type="caution">
    <text evidence="7">Lacks conserved residue(s) required for the propagation of feature annotation.</text>
</comment>
<feature type="binding site" evidence="7">
    <location>
        <position position="34"/>
    </location>
    <ligand>
        <name>substrate</name>
    </ligand>
</feature>
<keyword evidence="1 7" id="KW-0028">Amino-acid biosynthesis</keyword>
<keyword evidence="7" id="KW-0479">Metal-binding</keyword>
<dbReference type="GO" id="GO:0005829">
    <property type="term" value="C:cytosol"/>
    <property type="evidence" value="ECO:0007669"/>
    <property type="project" value="TreeGrafter"/>
</dbReference>
<evidence type="ECO:0000313" key="9">
    <source>
        <dbReference type="Proteomes" id="UP000031802"/>
    </source>
</evidence>
<comment type="function">
    <text evidence="7">Catalyzes the specific phosphorylation of the 3-hydroxyl group of shikimic acid using ATP as a cosubstrate.</text>
</comment>
<comment type="subcellular location">
    <subcellularLocation>
        <location evidence="7">Cytoplasm</location>
    </subcellularLocation>
</comment>
<dbReference type="PATRIC" id="fig|1229276.3.peg.2633"/>
<keyword evidence="4 7" id="KW-0418">Kinase</keyword>
<evidence type="ECO:0000313" key="8">
    <source>
        <dbReference type="EMBL" id="KGE13639.1"/>
    </source>
</evidence>
<dbReference type="GO" id="GO:0008652">
    <property type="term" value="P:amino acid biosynthetic process"/>
    <property type="evidence" value="ECO:0007669"/>
    <property type="project" value="UniProtKB-KW"/>
</dbReference>
<dbReference type="EC" id="2.7.1.71" evidence="7"/>
<comment type="pathway">
    <text evidence="7">Metabolic intermediate biosynthesis; chorismate biosynthesis; chorismate from D-erythrose 4-phosphate and phosphoenolpyruvate: step 5/7.</text>
</comment>
<dbReference type="PRINTS" id="PR01100">
    <property type="entry name" value="SHIKIMTKNASE"/>
</dbReference>
<feature type="binding site" evidence="7">
    <location>
        <position position="119"/>
    </location>
    <ligand>
        <name>ATP</name>
        <dbReference type="ChEBI" id="CHEBI:30616"/>
    </ligand>
</feature>
<evidence type="ECO:0000256" key="3">
    <source>
        <dbReference type="ARBA" id="ARBA00022741"/>
    </source>
</evidence>
<reference evidence="9" key="1">
    <citation type="submission" date="2014-04" db="EMBL/GenBank/DDBJ databases">
        <title>Whole-Genome optical mapping and complete genome sequence of Sphingobacterium deserti sp. nov., a new spaces isolated from desert in the west of China.</title>
        <authorList>
            <person name="Teng C."/>
            <person name="Zhou Z."/>
            <person name="Li X."/>
            <person name="Chen M."/>
            <person name="Lin M."/>
            <person name="Wang L."/>
            <person name="Su S."/>
            <person name="Zhang C."/>
            <person name="Zhang W."/>
        </authorList>
    </citation>
    <scope>NUCLEOTIDE SEQUENCE [LARGE SCALE GENOMIC DNA]</scope>
    <source>
        <strain evidence="9">ACCC05744</strain>
    </source>
</reference>
<feature type="binding site" evidence="7">
    <location>
        <begin position="12"/>
        <end position="17"/>
    </location>
    <ligand>
        <name>ATP</name>
        <dbReference type="ChEBI" id="CHEBI:30616"/>
    </ligand>
</feature>
<feature type="binding site" evidence="7">
    <location>
        <position position="16"/>
    </location>
    <ligand>
        <name>Mg(2+)</name>
        <dbReference type="ChEBI" id="CHEBI:18420"/>
    </ligand>
</feature>
<dbReference type="EMBL" id="JJMU01000047">
    <property type="protein sequence ID" value="KGE13639.1"/>
    <property type="molecule type" value="Genomic_DNA"/>
</dbReference>
<reference evidence="8 9" key="2">
    <citation type="journal article" date="2015" name="PLoS ONE">
        <title>Whole-Genome Optical Mapping and Finished Genome Sequence of Sphingobacterium deserti sp. nov., a New Species Isolated from the Western Desert of China.</title>
        <authorList>
            <person name="Teng C."/>
            <person name="Zhou Z."/>
            <person name="Molnar I."/>
            <person name="Li X."/>
            <person name="Tang R."/>
            <person name="Chen M."/>
            <person name="Wang L."/>
            <person name="Su S."/>
            <person name="Zhang W."/>
            <person name="Lin M."/>
        </authorList>
    </citation>
    <scope>NUCLEOTIDE SEQUENCE [LARGE SCALE GENOMIC DNA]</scope>
    <source>
        <strain evidence="9">ACCC05744</strain>
    </source>
</reference>
<comment type="subunit">
    <text evidence="7">Monomer.</text>
</comment>
<keyword evidence="7" id="KW-0460">Magnesium</keyword>
<dbReference type="Gene3D" id="3.40.50.300">
    <property type="entry name" value="P-loop containing nucleotide triphosphate hydrolases"/>
    <property type="match status" value="1"/>
</dbReference>
<gene>
    <name evidence="7" type="primary">aroK</name>
    <name evidence="8" type="ORF">DI53_2560</name>
</gene>
<dbReference type="UniPathway" id="UPA00053">
    <property type="reaction ID" value="UER00088"/>
</dbReference>
<dbReference type="InterPro" id="IPR027417">
    <property type="entry name" value="P-loop_NTPase"/>
</dbReference>
<dbReference type="GO" id="GO:0000287">
    <property type="term" value="F:magnesium ion binding"/>
    <property type="evidence" value="ECO:0007669"/>
    <property type="project" value="UniProtKB-UniRule"/>
</dbReference>
<dbReference type="OrthoDB" id="9800332at2"/>
<dbReference type="Proteomes" id="UP000031802">
    <property type="component" value="Unassembled WGS sequence"/>
</dbReference>
<comment type="catalytic activity">
    <reaction evidence="7">
        <text>shikimate + ATP = 3-phosphoshikimate + ADP + H(+)</text>
        <dbReference type="Rhea" id="RHEA:13121"/>
        <dbReference type="ChEBI" id="CHEBI:15378"/>
        <dbReference type="ChEBI" id="CHEBI:30616"/>
        <dbReference type="ChEBI" id="CHEBI:36208"/>
        <dbReference type="ChEBI" id="CHEBI:145989"/>
        <dbReference type="ChEBI" id="CHEBI:456216"/>
        <dbReference type="EC" id="2.7.1.71"/>
    </reaction>
</comment>
<evidence type="ECO:0000256" key="4">
    <source>
        <dbReference type="ARBA" id="ARBA00022777"/>
    </source>
</evidence>
<dbReference type="InterPro" id="IPR000623">
    <property type="entry name" value="Shikimate_kinase/TSH1"/>
</dbReference>
<dbReference type="InterPro" id="IPR031322">
    <property type="entry name" value="Shikimate/glucono_kinase"/>
</dbReference>
<proteinExistence type="inferred from homology"/>
<keyword evidence="9" id="KW-1185">Reference proteome</keyword>
<feature type="binding site" evidence="7">
    <location>
        <position position="79"/>
    </location>
    <ligand>
        <name>substrate</name>
    </ligand>
</feature>
<comment type="similarity">
    <text evidence="7">Belongs to the shikimate kinase family.</text>
</comment>
<dbReference type="STRING" id="1229276.DI53_2560"/>
<dbReference type="GO" id="GO:0005524">
    <property type="term" value="F:ATP binding"/>
    <property type="evidence" value="ECO:0007669"/>
    <property type="project" value="UniProtKB-UniRule"/>
</dbReference>
<dbReference type="GO" id="GO:0009423">
    <property type="term" value="P:chorismate biosynthetic process"/>
    <property type="evidence" value="ECO:0007669"/>
    <property type="project" value="UniProtKB-UniRule"/>
</dbReference>
<evidence type="ECO:0000256" key="6">
    <source>
        <dbReference type="ARBA" id="ARBA00023141"/>
    </source>
</evidence>
<dbReference type="RefSeq" id="WP_037499956.1">
    <property type="nucleotide sequence ID" value="NZ_JJMU01000047.1"/>
</dbReference>
<keyword evidence="7" id="KW-0963">Cytoplasm</keyword>
<accession>A0A0B8T6G7</accession>
<dbReference type="SUPFAM" id="SSF52540">
    <property type="entry name" value="P-loop containing nucleoside triphosphate hydrolases"/>
    <property type="match status" value="1"/>
</dbReference>
<dbReference type="CDD" id="cd00464">
    <property type="entry name" value="SK"/>
    <property type="match status" value="1"/>
</dbReference>
<evidence type="ECO:0000256" key="2">
    <source>
        <dbReference type="ARBA" id="ARBA00022679"/>
    </source>
</evidence>
<dbReference type="eggNOG" id="COG0703">
    <property type="taxonomic scope" value="Bacteria"/>
</dbReference>
<evidence type="ECO:0000256" key="5">
    <source>
        <dbReference type="ARBA" id="ARBA00022840"/>
    </source>
</evidence>
<keyword evidence="5 7" id="KW-0067">ATP-binding</keyword>
<feature type="binding site" evidence="7">
    <location>
        <position position="58"/>
    </location>
    <ligand>
        <name>substrate</name>
    </ligand>
</feature>
<dbReference type="PANTHER" id="PTHR21087:SF16">
    <property type="entry name" value="SHIKIMATE KINASE 1, CHLOROPLASTIC"/>
    <property type="match status" value="1"/>
</dbReference>
<name>A0A0B8T6G7_9SPHI</name>
<feature type="binding site" evidence="7">
    <location>
        <position position="141"/>
    </location>
    <ligand>
        <name>substrate</name>
    </ligand>
</feature>
<dbReference type="GO" id="GO:0009073">
    <property type="term" value="P:aromatic amino acid family biosynthetic process"/>
    <property type="evidence" value="ECO:0007669"/>
    <property type="project" value="UniProtKB-KW"/>
</dbReference>
<dbReference type="AlphaFoldDB" id="A0A0B8T6G7"/>
<comment type="cofactor">
    <cofactor evidence="7">
        <name>Mg(2+)</name>
        <dbReference type="ChEBI" id="CHEBI:18420"/>
    </cofactor>
    <text evidence="7">Binds 1 Mg(2+) ion per subunit.</text>
</comment>
<dbReference type="HAMAP" id="MF_00109">
    <property type="entry name" value="Shikimate_kinase"/>
    <property type="match status" value="1"/>
</dbReference>
<evidence type="ECO:0000256" key="1">
    <source>
        <dbReference type="ARBA" id="ARBA00022605"/>
    </source>
</evidence>
<dbReference type="PANTHER" id="PTHR21087">
    <property type="entry name" value="SHIKIMATE KINASE"/>
    <property type="match status" value="1"/>
</dbReference>
<dbReference type="GO" id="GO:0004765">
    <property type="term" value="F:shikimate kinase activity"/>
    <property type="evidence" value="ECO:0007669"/>
    <property type="project" value="UniProtKB-UniRule"/>
</dbReference>
<organism evidence="8 9">
    <name type="scientific">Sphingobacterium deserti</name>
    <dbReference type="NCBI Taxonomy" id="1229276"/>
    <lineage>
        <taxon>Bacteria</taxon>
        <taxon>Pseudomonadati</taxon>
        <taxon>Bacteroidota</taxon>
        <taxon>Sphingobacteriia</taxon>
        <taxon>Sphingobacteriales</taxon>
        <taxon>Sphingobacteriaceae</taxon>
        <taxon>Sphingobacterium</taxon>
    </lineage>
</organism>
<sequence length="173" mass="19639">MNRPIFLIGFMGSGKTTLGRKLANHLQKEFIDLDQLIVQRVGMSIPEYFERNGEHQFRILESQILKEQTAANVVISTGGGSPCYFDNMEWILRHGTAVYLHLTAKALHARLQQSKISNRPALKGLSGEELLQFIEEKLAEREPFYTRAHLHIDQLNTSVETLSKALQKYATAD</sequence>
<keyword evidence="2 7" id="KW-0808">Transferase</keyword>
<keyword evidence="6 7" id="KW-0057">Aromatic amino acid biosynthesis</keyword>
<evidence type="ECO:0000256" key="7">
    <source>
        <dbReference type="HAMAP-Rule" id="MF_00109"/>
    </source>
</evidence>
<dbReference type="Pfam" id="PF01202">
    <property type="entry name" value="SKI"/>
    <property type="match status" value="1"/>
</dbReference>